<dbReference type="EMBL" id="JAANIC010003539">
    <property type="protein sequence ID" value="KAG5339162.1"/>
    <property type="molecule type" value="Genomic_DNA"/>
</dbReference>
<dbReference type="InterPro" id="IPR036034">
    <property type="entry name" value="PDZ_sf"/>
</dbReference>
<dbReference type="SUPFAM" id="SSF50156">
    <property type="entry name" value="PDZ domain-like"/>
    <property type="match status" value="1"/>
</dbReference>
<dbReference type="AlphaFoldDB" id="A0A836K2F5"/>
<organism evidence="2 3">
    <name type="scientific">Acromyrmex charruanus</name>
    <dbReference type="NCBI Taxonomy" id="2715315"/>
    <lineage>
        <taxon>Eukaryota</taxon>
        <taxon>Metazoa</taxon>
        <taxon>Ecdysozoa</taxon>
        <taxon>Arthropoda</taxon>
        <taxon>Hexapoda</taxon>
        <taxon>Insecta</taxon>
        <taxon>Pterygota</taxon>
        <taxon>Neoptera</taxon>
        <taxon>Endopterygota</taxon>
        <taxon>Hymenoptera</taxon>
        <taxon>Apocrita</taxon>
        <taxon>Aculeata</taxon>
        <taxon>Formicoidea</taxon>
        <taxon>Formicidae</taxon>
        <taxon>Myrmicinae</taxon>
        <taxon>Acromyrmex</taxon>
    </lineage>
</organism>
<accession>A0A836K2F5</accession>
<dbReference type="PANTHER" id="PTHR15545:SF8">
    <property type="entry name" value="SLO-INTERACTING PROTEIN 1"/>
    <property type="match status" value="1"/>
</dbReference>
<dbReference type="InterPro" id="IPR001478">
    <property type="entry name" value="PDZ"/>
</dbReference>
<feature type="non-terminal residue" evidence="2">
    <location>
        <position position="126"/>
    </location>
</feature>
<dbReference type="InterPro" id="IPR051971">
    <property type="entry name" value="E3_ubiquitin-PDZ_ligase"/>
</dbReference>
<gene>
    <name evidence="2" type="primary">Pdzrn4</name>
    <name evidence="2" type="ORF">G6Z76_0010670</name>
</gene>
<evidence type="ECO:0000259" key="1">
    <source>
        <dbReference type="PROSITE" id="PS50106"/>
    </source>
</evidence>
<proteinExistence type="predicted"/>
<evidence type="ECO:0000313" key="2">
    <source>
        <dbReference type="EMBL" id="KAG5339162.1"/>
    </source>
</evidence>
<dbReference type="Pfam" id="PF00595">
    <property type="entry name" value="PDZ"/>
    <property type="match status" value="1"/>
</dbReference>
<dbReference type="Gene3D" id="2.30.42.10">
    <property type="match status" value="1"/>
</dbReference>
<feature type="domain" description="PDZ" evidence="1">
    <location>
        <begin position="21"/>
        <end position="77"/>
    </location>
</feature>
<keyword evidence="3" id="KW-1185">Reference proteome</keyword>
<name>A0A836K2F5_9HYME</name>
<reference evidence="2" key="1">
    <citation type="submission" date="2020-03" db="EMBL/GenBank/DDBJ databases">
        <title>Relaxed selection underlies rapid genomic changes in the transitions from sociality to social parasitism in ants.</title>
        <authorList>
            <person name="Bi X."/>
        </authorList>
    </citation>
    <scope>NUCLEOTIDE SEQUENCE</scope>
    <source>
        <strain evidence="2">BGI-DK2014a</strain>
        <tissue evidence="2">Whole body</tissue>
    </source>
</reference>
<dbReference type="PANTHER" id="PTHR15545">
    <property type="entry name" value="PDZ DOMAIN CONTAINING RING FINGER PROTEIN 3, 4"/>
    <property type="match status" value="1"/>
</dbReference>
<evidence type="ECO:0000313" key="3">
    <source>
        <dbReference type="Proteomes" id="UP000669903"/>
    </source>
</evidence>
<protein>
    <submittedName>
        <fullName evidence="2">PZRN4 protein</fullName>
    </submittedName>
</protein>
<dbReference type="Proteomes" id="UP000669903">
    <property type="component" value="Unassembled WGS sequence"/>
</dbReference>
<comment type="caution">
    <text evidence="2">The sequence shown here is derived from an EMBL/GenBank/DDBJ whole genome shotgun (WGS) entry which is preliminary data.</text>
</comment>
<dbReference type="PROSITE" id="PS50106">
    <property type="entry name" value="PDZ"/>
    <property type="match status" value="1"/>
</dbReference>
<feature type="non-terminal residue" evidence="2">
    <location>
        <position position="1"/>
    </location>
</feature>
<sequence>MTLISFTIKVNIEVDKKSFGEVTLRKSGSAEKLGLTVCYSSGSGSEDLDTEVYISEIVPESLAARDGRLREGDQILQDLSAEQLQYILKVEFLRLYGDYIDYVWDKLPEHMTDSEVQTCDKHYNQP</sequence>